<dbReference type="AlphaFoldDB" id="A0A2P2LVD7"/>
<organism evidence="1">
    <name type="scientific">Rhizophora mucronata</name>
    <name type="common">Asiatic mangrove</name>
    <dbReference type="NCBI Taxonomy" id="61149"/>
    <lineage>
        <taxon>Eukaryota</taxon>
        <taxon>Viridiplantae</taxon>
        <taxon>Streptophyta</taxon>
        <taxon>Embryophyta</taxon>
        <taxon>Tracheophyta</taxon>
        <taxon>Spermatophyta</taxon>
        <taxon>Magnoliopsida</taxon>
        <taxon>eudicotyledons</taxon>
        <taxon>Gunneridae</taxon>
        <taxon>Pentapetalae</taxon>
        <taxon>rosids</taxon>
        <taxon>fabids</taxon>
        <taxon>Malpighiales</taxon>
        <taxon>Rhizophoraceae</taxon>
        <taxon>Rhizophora</taxon>
    </lineage>
</organism>
<proteinExistence type="predicted"/>
<sequence>MKAVSPLSVGDPNRSGLVGMMEQSPCEADAPGRAWVWWMAAVGDLTRTGWFTHVCLVRGDVREEPTHGGWLPTATPFK</sequence>
<dbReference type="EMBL" id="GGEC01041431">
    <property type="protein sequence ID" value="MBX21915.1"/>
    <property type="molecule type" value="Transcribed_RNA"/>
</dbReference>
<reference evidence="1" key="1">
    <citation type="submission" date="2018-02" db="EMBL/GenBank/DDBJ databases">
        <title>Rhizophora mucronata_Transcriptome.</title>
        <authorList>
            <person name="Meera S.P."/>
            <person name="Sreeshan A."/>
            <person name="Augustine A."/>
        </authorList>
    </citation>
    <scope>NUCLEOTIDE SEQUENCE</scope>
    <source>
        <tissue evidence="1">Leaf</tissue>
    </source>
</reference>
<accession>A0A2P2LVD7</accession>
<evidence type="ECO:0000313" key="1">
    <source>
        <dbReference type="EMBL" id="MBX21915.1"/>
    </source>
</evidence>
<protein>
    <submittedName>
        <fullName evidence="1">Uncharacterized protein</fullName>
    </submittedName>
</protein>
<name>A0A2P2LVD7_RHIMU</name>